<keyword evidence="1" id="KW-0472">Membrane</keyword>
<dbReference type="AlphaFoldDB" id="A0A1F8EE95"/>
<evidence type="ECO:0000313" key="2">
    <source>
        <dbReference type="EMBL" id="OGM98295.1"/>
    </source>
</evidence>
<dbReference type="EMBL" id="MGJB01000017">
    <property type="protein sequence ID" value="OGM98295.1"/>
    <property type="molecule type" value="Genomic_DNA"/>
</dbReference>
<dbReference type="STRING" id="1802661.A2649_03345"/>
<name>A0A1F8EE95_9BACT</name>
<feature type="transmembrane region" description="Helical" evidence="1">
    <location>
        <begin position="94"/>
        <end position="116"/>
    </location>
</feature>
<accession>A0A1F8EE95</accession>
<evidence type="ECO:0000256" key="1">
    <source>
        <dbReference type="SAM" id="Phobius"/>
    </source>
</evidence>
<dbReference type="InterPro" id="IPR043993">
    <property type="entry name" value="T4SS_pilin"/>
</dbReference>
<keyword evidence="1" id="KW-0812">Transmembrane</keyword>
<feature type="transmembrane region" description="Helical" evidence="1">
    <location>
        <begin position="47"/>
        <end position="73"/>
    </location>
</feature>
<organism evidence="2 3">
    <name type="scientific">Candidatus Yanofskybacteria bacterium RIFCSPHIGHO2_01_FULL_41_26</name>
    <dbReference type="NCBI Taxonomy" id="1802661"/>
    <lineage>
        <taxon>Bacteria</taxon>
        <taxon>Candidatus Yanofskyibacteriota</taxon>
    </lineage>
</organism>
<proteinExistence type="predicted"/>
<evidence type="ECO:0000313" key="3">
    <source>
        <dbReference type="Proteomes" id="UP000176893"/>
    </source>
</evidence>
<dbReference type="Proteomes" id="UP000176893">
    <property type="component" value="Unassembled WGS sequence"/>
</dbReference>
<comment type="caution">
    <text evidence="2">The sequence shown here is derived from an EMBL/GenBank/DDBJ whole genome shotgun (WGS) entry which is preliminary data.</text>
</comment>
<reference evidence="2 3" key="1">
    <citation type="journal article" date="2016" name="Nat. Commun.">
        <title>Thousands of microbial genomes shed light on interconnected biogeochemical processes in an aquifer system.</title>
        <authorList>
            <person name="Anantharaman K."/>
            <person name="Brown C.T."/>
            <person name="Hug L.A."/>
            <person name="Sharon I."/>
            <person name="Castelle C.J."/>
            <person name="Probst A.J."/>
            <person name="Thomas B.C."/>
            <person name="Singh A."/>
            <person name="Wilkins M.J."/>
            <person name="Karaoz U."/>
            <person name="Brodie E.L."/>
            <person name="Williams K.H."/>
            <person name="Hubbard S.S."/>
            <person name="Banfield J.F."/>
        </authorList>
    </citation>
    <scope>NUCLEOTIDE SEQUENCE [LARGE SCALE GENOMIC DNA]</scope>
</reference>
<protein>
    <submittedName>
        <fullName evidence="2">Uncharacterized protein</fullName>
    </submittedName>
</protein>
<keyword evidence="1" id="KW-1133">Transmembrane helix</keyword>
<dbReference type="Pfam" id="PF18895">
    <property type="entry name" value="T4SS_pilin"/>
    <property type="match status" value="1"/>
</dbReference>
<sequence>MKIVSRILFVMLLFLAIAHTGWASQIADLPPGQPITLPEVDSLIGQIAQFMLVASVLIAVIMIVWSGITYMYAGSDATKVSEAQTRLKNATIGAAIVLGVGVIINTVAGIVTRGFFCRFQVLGICIIN</sequence>
<gene>
    <name evidence="2" type="ORF">A2649_03345</name>
</gene>